<keyword evidence="5" id="KW-0378">Hydrolase</keyword>
<dbReference type="GO" id="GO:0009062">
    <property type="term" value="P:fatty acid catabolic process"/>
    <property type="evidence" value="ECO:0007669"/>
    <property type="project" value="TreeGrafter"/>
</dbReference>
<evidence type="ECO:0000256" key="5">
    <source>
        <dbReference type="ARBA" id="ARBA00022801"/>
    </source>
</evidence>
<feature type="non-terminal residue" evidence="8">
    <location>
        <position position="770"/>
    </location>
</feature>
<dbReference type="GO" id="GO:0019432">
    <property type="term" value="P:triglyceride biosynthetic process"/>
    <property type="evidence" value="ECO:0007669"/>
    <property type="project" value="TreeGrafter"/>
</dbReference>
<dbReference type="InterPro" id="IPR036412">
    <property type="entry name" value="HAD-like_sf"/>
</dbReference>
<comment type="catalytic activity">
    <reaction evidence="1">
        <text>a 1,2-diacyl-sn-glycero-3-phosphate + H2O = a 1,2-diacyl-sn-glycerol + phosphate</text>
        <dbReference type="Rhea" id="RHEA:27429"/>
        <dbReference type="ChEBI" id="CHEBI:15377"/>
        <dbReference type="ChEBI" id="CHEBI:17815"/>
        <dbReference type="ChEBI" id="CHEBI:43474"/>
        <dbReference type="ChEBI" id="CHEBI:58608"/>
        <dbReference type="EC" id="3.1.3.4"/>
    </reaction>
    <physiologicalReaction direction="left-to-right" evidence="1">
        <dbReference type="Rhea" id="RHEA:27430"/>
    </physiologicalReaction>
</comment>
<name>R0L9I9_ANAPL</name>
<comment type="cofactor">
    <cofactor evidence="2">
        <name>Mg(2+)</name>
        <dbReference type="ChEBI" id="CHEBI:18420"/>
    </cofactor>
</comment>
<dbReference type="EMBL" id="KB743547">
    <property type="protein sequence ID" value="EOA98129.1"/>
    <property type="molecule type" value="Genomic_DNA"/>
</dbReference>
<feature type="region of interest" description="Disordered" evidence="6">
    <location>
        <begin position="345"/>
        <end position="396"/>
    </location>
</feature>
<dbReference type="GO" id="GO:0008195">
    <property type="term" value="F:phosphatidate phosphatase activity"/>
    <property type="evidence" value="ECO:0007669"/>
    <property type="project" value="UniProtKB-EC"/>
</dbReference>
<evidence type="ECO:0000256" key="1">
    <source>
        <dbReference type="ARBA" id="ARBA00001180"/>
    </source>
</evidence>
<feature type="non-terminal residue" evidence="8">
    <location>
        <position position="1"/>
    </location>
</feature>
<dbReference type="SMART" id="SM00775">
    <property type="entry name" value="LNS2"/>
    <property type="match status" value="1"/>
</dbReference>
<dbReference type="InterPro" id="IPR031315">
    <property type="entry name" value="LNS2/PITP"/>
</dbReference>
<protein>
    <recommendedName>
        <fullName evidence="4">phosphatidate phosphatase</fullName>
        <ecNumber evidence="4">3.1.3.4</ecNumber>
    </recommendedName>
</protein>
<dbReference type="GO" id="GO:0005634">
    <property type="term" value="C:nucleus"/>
    <property type="evidence" value="ECO:0007669"/>
    <property type="project" value="TreeGrafter"/>
</dbReference>
<dbReference type="SUPFAM" id="SSF56784">
    <property type="entry name" value="HAD-like"/>
    <property type="match status" value="1"/>
</dbReference>
<dbReference type="InterPro" id="IPR007651">
    <property type="entry name" value="Lipin_N"/>
</dbReference>
<dbReference type="AlphaFoldDB" id="R0L9I9"/>
<accession>R0L9I9</accession>
<feature type="region of interest" description="Disordered" evidence="6">
    <location>
        <begin position="130"/>
        <end position="183"/>
    </location>
</feature>
<comment type="similarity">
    <text evidence="3">Belongs to the lipin family.</text>
</comment>
<evidence type="ECO:0000256" key="4">
    <source>
        <dbReference type="ARBA" id="ARBA00012638"/>
    </source>
</evidence>
<proteinExistence type="inferred from homology"/>
<keyword evidence="9" id="KW-1185">Reference proteome</keyword>
<dbReference type="Pfam" id="PF08235">
    <property type="entry name" value="LNS2"/>
    <property type="match status" value="1"/>
</dbReference>
<dbReference type="PANTHER" id="PTHR12181:SF62">
    <property type="entry name" value="PHOSPHATIDATE PHOSPHATASE LPIN3"/>
    <property type="match status" value="1"/>
</dbReference>
<evidence type="ECO:0000256" key="2">
    <source>
        <dbReference type="ARBA" id="ARBA00001946"/>
    </source>
</evidence>
<feature type="region of interest" description="Disordered" evidence="6">
    <location>
        <begin position="420"/>
        <end position="449"/>
    </location>
</feature>
<gene>
    <name evidence="8" type="ORF">Anapl_08945</name>
</gene>
<dbReference type="InterPro" id="IPR031703">
    <property type="entry name" value="Lipin_mid"/>
</dbReference>
<reference evidence="9" key="1">
    <citation type="journal article" date="2013" name="Nat. Genet.">
        <title>The duck genome and transcriptome provide insight into an avian influenza virus reservoir species.</title>
        <authorList>
            <person name="Huang Y."/>
            <person name="Li Y."/>
            <person name="Burt D.W."/>
            <person name="Chen H."/>
            <person name="Zhang Y."/>
            <person name="Qian W."/>
            <person name="Kim H."/>
            <person name="Gan S."/>
            <person name="Zhao Y."/>
            <person name="Li J."/>
            <person name="Yi K."/>
            <person name="Feng H."/>
            <person name="Zhu P."/>
            <person name="Li B."/>
            <person name="Liu Q."/>
            <person name="Fairley S."/>
            <person name="Magor K.E."/>
            <person name="Du Z."/>
            <person name="Hu X."/>
            <person name="Goodman L."/>
            <person name="Tafer H."/>
            <person name="Vignal A."/>
            <person name="Lee T."/>
            <person name="Kim K.W."/>
            <person name="Sheng Z."/>
            <person name="An Y."/>
            <person name="Searle S."/>
            <person name="Herrero J."/>
            <person name="Groenen M.A."/>
            <person name="Crooijmans R.P."/>
            <person name="Faraut T."/>
            <person name="Cai Q."/>
            <person name="Webster R.G."/>
            <person name="Aldridge J.R."/>
            <person name="Warren W.C."/>
            <person name="Bartschat S."/>
            <person name="Kehr S."/>
            <person name="Marz M."/>
            <person name="Stadler P.F."/>
            <person name="Smith J."/>
            <person name="Kraus R.H."/>
            <person name="Zhao Y."/>
            <person name="Ren L."/>
            <person name="Fei J."/>
            <person name="Morisson M."/>
            <person name="Kaiser P."/>
            <person name="Griffin D.K."/>
            <person name="Rao M."/>
            <person name="Pitel F."/>
            <person name="Wang J."/>
            <person name="Li N."/>
        </authorList>
    </citation>
    <scope>NUCLEOTIDE SEQUENCE [LARGE SCALE GENOMIC DNA]</scope>
</reference>
<dbReference type="EC" id="3.1.3.4" evidence="4"/>
<dbReference type="PANTHER" id="PTHR12181">
    <property type="entry name" value="LIPIN"/>
    <property type="match status" value="1"/>
</dbReference>
<dbReference type="GO" id="GO:0003713">
    <property type="term" value="F:transcription coactivator activity"/>
    <property type="evidence" value="ECO:0007669"/>
    <property type="project" value="TreeGrafter"/>
</dbReference>
<organism evidence="8 9">
    <name type="scientific">Anas platyrhynchos</name>
    <name type="common">Mallard</name>
    <name type="synonym">Anas boschas</name>
    <dbReference type="NCBI Taxonomy" id="8839"/>
    <lineage>
        <taxon>Eukaryota</taxon>
        <taxon>Metazoa</taxon>
        <taxon>Chordata</taxon>
        <taxon>Craniata</taxon>
        <taxon>Vertebrata</taxon>
        <taxon>Euteleostomi</taxon>
        <taxon>Archelosauria</taxon>
        <taxon>Archosauria</taxon>
        <taxon>Dinosauria</taxon>
        <taxon>Saurischia</taxon>
        <taxon>Theropoda</taxon>
        <taxon>Coelurosauria</taxon>
        <taxon>Aves</taxon>
        <taxon>Neognathae</taxon>
        <taxon>Galloanserae</taxon>
        <taxon>Anseriformes</taxon>
        <taxon>Anatidae</taxon>
        <taxon>Anatinae</taxon>
        <taxon>Anas</taxon>
    </lineage>
</organism>
<feature type="compositionally biased region" description="Polar residues" evidence="6">
    <location>
        <begin position="367"/>
        <end position="377"/>
    </location>
</feature>
<dbReference type="InterPro" id="IPR026058">
    <property type="entry name" value="LIPIN"/>
</dbReference>
<dbReference type="Proteomes" id="UP000296049">
    <property type="component" value="Unassembled WGS sequence"/>
</dbReference>
<feature type="region of interest" description="Disordered" evidence="6">
    <location>
        <begin position="595"/>
        <end position="621"/>
    </location>
</feature>
<evidence type="ECO:0000313" key="9">
    <source>
        <dbReference type="Proteomes" id="UP000296049"/>
    </source>
</evidence>
<evidence type="ECO:0000313" key="8">
    <source>
        <dbReference type="EMBL" id="EOA98129.1"/>
    </source>
</evidence>
<dbReference type="GO" id="GO:0032869">
    <property type="term" value="P:cellular response to insulin stimulus"/>
    <property type="evidence" value="ECO:0007669"/>
    <property type="project" value="TreeGrafter"/>
</dbReference>
<evidence type="ECO:0000259" key="7">
    <source>
        <dbReference type="SMART" id="SM00775"/>
    </source>
</evidence>
<dbReference type="Pfam" id="PF16876">
    <property type="entry name" value="Lipin_mid"/>
    <property type="match status" value="1"/>
</dbReference>
<feature type="domain" description="LNS2/PITP" evidence="7">
    <location>
        <begin position="679"/>
        <end position="770"/>
    </location>
</feature>
<evidence type="ECO:0000256" key="3">
    <source>
        <dbReference type="ARBA" id="ARBA00005476"/>
    </source>
</evidence>
<feature type="compositionally biased region" description="Basic residues" evidence="6">
    <location>
        <begin position="154"/>
        <end position="165"/>
    </location>
</feature>
<dbReference type="GO" id="GO:0045944">
    <property type="term" value="P:positive regulation of transcription by RNA polymerase II"/>
    <property type="evidence" value="ECO:0007669"/>
    <property type="project" value="TreeGrafter"/>
</dbReference>
<evidence type="ECO:0000256" key="6">
    <source>
        <dbReference type="SAM" id="MobiDB-lite"/>
    </source>
</evidence>
<sequence>QTMNYVGQLAETVFVTVKELYRGLNPATLTGCIDVIVVRQPDNSFQCSPFHVRFGKLGVLRSKEKVVDIEINGEPVDLHMKLGDNGEAFFVQESEENEVGDEEELLLCVPSLPGGHKGIRSCLCTSPIPTEESLESTTQPSHGQEAPSTEVALRRRRQRRRKPRRKEVTGPAPGGCEEPRGEVSVSFTDLPKEETGPLQVQEAHPYSDGELASMDSLTGLLALNSLASDRKAWGYIRWSRPNIAFSSCSPAPSHLSSPRSDSELEIGPQESFALGAESHMQWAWGRLPRVTKSTKTAATTVSVTPVPVDERTHFLAISEGLGEGPCPAGPQDPTCSSAVLADEPTLVPKEGNGPPGLMDNPSAMGAESSSGVTSTPQEEQKGGSIKRSPHLGPSDIYLEDISNLDEEQVALYLPRSEVEQSSKPVADPSIPSCVPLPSDVPAESPTESGSDVMPAIALSLCGGLGGSRQISREKFMEHIISYQEFAENPGILDDPNLVILINKKYYNWAVAAPMVLSLQAFQRNIPEVSGMTHLWLALLSRTQMRRGAARGQAARLGQSWATGGWVVLGPLQFSSHAHSGSCGLQNKGTVLFPSSCRQEEEGSSSDEEPLHPGDASTTDTSAQKFLPTYKKSLRLSSEQIGRLNLQDGPNEVAFSVTTQYQGTCRCEATIYLWNWDDKVVISDIDGTITKSDALGHILPHLGKDWTHQGIAKLFHKIHLNGYKFLYCSARAIGMAHVTKGYLKWVNEQGCALPKGPILLAPSSLFSAFHR</sequence>
<dbReference type="Pfam" id="PF04571">
    <property type="entry name" value="Lipin_N"/>
    <property type="match status" value="1"/>
</dbReference>
<dbReference type="InterPro" id="IPR013209">
    <property type="entry name" value="LNS2"/>
</dbReference>